<comment type="caution">
    <text evidence="12">The sequence shown here is derived from an EMBL/GenBank/DDBJ whole genome shotgun (WGS) entry which is preliminary data.</text>
</comment>
<organism evidence="12 13">
    <name type="scientific">Ridgeia piscesae</name>
    <name type="common">Tubeworm</name>
    <dbReference type="NCBI Taxonomy" id="27915"/>
    <lineage>
        <taxon>Eukaryota</taxon>
        <taxon>Metazoa</taxon>
        <taxon>Spiralia</taxon>
        <taxon>Lophotrochozoa</taxon>
        <taxon>Annelida</taxon>
        <taxon>Polychaeta</taxon>
        <taxon>Sedentaria</taxon>
        <taxon>Canalipalpata</taxon>
        <taxon>Sabellida</taxon>
        <taxon>Siboglinidae</taxon>
        <taxon>Ridgeia</taxon>
    </lineage>
</organism>
<proteinExistence type="inferred from homology"/>
<evidence type="ECO:0000256" key="8">
    <source>
        <dbReference type="PIRSR" id="PIRSR622684-1"/>
    </source>
</evidence>
<dbReference type="InterPro" id="IPR022682">
    <property type="entry name" value="Calpain_domain_III"/>
</dbReference>
<dbReference type="Gene3D" id="1.10.238.10">
    <property type="entry name" value="EF-hand"/>
    <property type="match status" value="1"/>
</dbReference>
<evidence type="ECO:0000313" key="12">
    <source>
        <dbReference type="EMBL" id="KAK2191170.1"/>
    </source>
</evidence>
<keyword evidence="2 9" id="KW-0645">Protease</keyword>
<keyword evidence="4" id="KW-0677">Repeat</keyword>
<dbReference type="SMART" id="SM00054">
    <property type="entry name" value="EFh"/>
    <property type="match status" value="2"/>
</dbReference>
<keyword evidence="7" id="KW-0106">Calcium</keyword>
<evidence type="ECO:0000256" key="2">
    <source>
        <dbReference type="ARBA" id="ARBA00022670"/>
    </source>
</evidence>
<keyword evidence="3" id="KW-0479">Metal-binding</keyword>
<dbReference type="PRINTS" id="PR00704">
    <property type="entry name" value="CALPAIN"/>
</dbReference>
<dbReference type="InterPro" id="IPR033883">
    <property type="entry name" value="C2_III"/>
</dbReference>
<keyword evidence="13" id="KW-1185">Reference proteome</keyword>
<evidence type="ECO:0000259" key="11">
    <source>
        <dbReference type="PROSITE" id="PS50222"/>
    </source>
</evidence>
<evidence type="ECO:0000256" key="4">
    <source>
        <dbReference type="ARBA" id="ARBA00022737"/>
    </source>
</evidence>
<dbReference type="InterPro" id="IPR038765">
    <property type="entry name" value="Papain-like_cys_pep_sf"/>
</dbReference>
<dbReference type="GO" id="GO:0005737">
    <property type="term" value="C:cytoplasm"/>
    <property type="evidence" value="ECO:0007669"/>
    <property type="project" value="TreeGrafter"/>
</dbReference>
<dbReference type="GO" id="GO:0004198">
    <property type="term" value="F:calcium-dependent cysteine-type endopeptidase activity"/>
    <property type="evidence" value="ECO:0007669"/>
    <property type="project" value="InterPro"/>
</dbReference>
<dbReference type="SUPFAM" id="SSF49758">
    <property type="entry name" value="Calpain large subunit, middle domain (domain III)"/>
    <property type="match status" value="1"/>
</dbReference>
<dbReference type="Proteomes" id="UP001209878">
    <property type="component" value="Unassembled WGS sequence"/>
</dbReference>
<dbReference type="CDD" id="cd16196">
    <property type="entry name" value="EFh_PEF_CalpA_B"/>
    <property type="match status" value="1"/>
</dbReference>
<dbReference type="GO" id="GO:0005509">
    <property type="term" value="F:calcium ion binding"/>
    <property type="evidence" value="ECO:0007669"/>
    <property type="project" value="InterPro"/>
</dbReference>
<dbReference type="InterPro" id="IPR002048">
    <property type="entry name" value="EF_hand_dom"/>
</dbReference>
<dbReference type="CDD" id="cd00214">
    <property type="entry name" value="Calpain_III"/>
    <property type="match status" value="1"/>
</dbReference>
<evidence type="ECO:0000256" key="1">
    <source>
        <dbReference type="ARBA" id="ARBA00007623"/>
    </source>
</evidence>
<dbReference type="PANTHER" id="PTHR10183:SF433">
    <property type="entry name" value="CALPAIN-A-RELATED"/>
    <property type="match status" value="1"/>
</dbReference>
<sequence length="650" mass="74380">MASDYAARLPCHVTNHVTVSGDCWLLAAVSSLCGHKDLLYRVVPPNQSFQKDYCGAFVFNFWQYGEWVEIIVDDRLPTYYNKLVFMHSADNTEFWTPLIEKAYAKLVGSYEALKGGATSEAMEDFTGGVTEVFDFRQNVPKNLWQIMQRAFDRDSLMGCSIEASPGEMEAELANGLIIGHAYSITSVKMIEISTNNKTGKIPMVRIRNPWGNECEWKGAWSDKSQQWKFITPEERQRIGLTFTEDGEFWMSFQDFTKNYQKLEICNLGPDSMSSNSIVSVDSNAGLLSQTPRTNKKKWEQTNHLGSWRKHVNAGGCRNFLDTFWTNPQYRVEVIDADEEDDDNCGTLIVALMQKGRRKLRKEGVTLLTIGYAIYRLKDPDCGPLDLNFFKYNASVAKAPAFINLREVCGRHKLSPGHYCIVPSSFEPGEQADFLLRIFSEKPNVSAEIDEATAITRKPASSLSPVLSLFPQTMDITPEREEETASLREAFRKLAGEDMEIDAYELREILNAAFKKEFKFEGFMEDTCRGMVAMMDVDQSGKLGYEEFRQLWNDVKLWKAVFKKFDKDESNTFNSYELRQALRATGYTVSNATFNTLVMRYSHQDGLMYFDDFLRCVIRMKTMFETFEDMKSPTGKAEFSLDQFIQTTMYS</sequence>
<reference evidence="12" key="1">
    <citation type="journal article" date="2023" name="Mol. Biol. Evol.">
        <title>Third-Generation Sequencing Reveals the Adaptive Role of the Epigenome in Three Deep-Sea Polychaetes.</title>
        <authorList>
            <person name="Perez M."/>
            <person name="Aroh O."/>
            <person name="Sun Y."/>
            <person name="Lan Y."/>
            <person name="Juniper S.K."/>
            <person name="Young C.R."/>
            <person name="Angers B."/>
            <person name="Qian P.Y."/>
        </authorList>
    </citation>
    <scope>NUCLEOTIDE SEQUENCE</scope>
    <source>
        <strain evidence="12">R07B-5</strain>
    </source>
</reference>
<dbReference type="SMART" id="SM00230">
    <property type="entry name" value="CysPc"/>
    <property type="match status" value="1"/>
</dbReference>
<dbReference type="Gene3D" id="2.60.120.380">
    <property type="match status" value="1"/>
</dbReference>
<dbReference type="SUPFAM" id="SSF47473">
    <property type="entry name" value="EF-hand"/>
    <property type="match status" value="1"/>
</dbReference>
<evidence type="ECO:0000256" key="3">
    <source>
        <dbReference type="ARBA" id="ARBA00022723"/>
    </source>
</evidence>
<dbReference type="FunFam" id="3.90.70.10:FF:000001">
    <property type="entry name" value="Calpain-1 catalytic subunit"/>
    <property type="match status" value="1"/>
</dbReference>
<keyword evidence="5 9" id="KW-0378">Hydrolase</keyword>
<evidence type="ECO:0000256" key="7">
    <source>
        <dbReference type="ARBA" id="ARBA00022837"/>
    </source>
</evidence>
<dbReference type="Gene3D" id="3.90.70.10">
    <property type="entry name" value="Cysteine proteinases"/>
    <property type="match status" value="1"/>
</dbReference>
<feature type="active site" evidence="8 9">
    <location>
        <position position="23"/>
    </location>
</feature>
<evidence type="ECO:0000256" key="6">
    <source>
        <dbReference type="ARBA" id="ARBA00022807"/>
    </source>
</evidence>
<dbReference type="Pfam" id="PF00648">
    <property type="entry name" value="Peptidase_C2"/>
    <property type="match status" value="1"/>
</dbReference>
<dbReference type="PROSITE" id="PS50222">
    <property type="entry name" value="EF_HAND_2"/>
    <property type="match status" value="1"/>
</dbReference>
<accession>A0AAD9UJ35</accession>
<dbReference type="InterPro" id="IPR001300">
    <property type="entry name" value="Peptidase_C2_calpain_cat"/>
</dbReference>
<evidence type="ECO:0000259" key="10">
    <source>
        <dbReference type="PROSITE" id="PS50203"/>
    </source>
</evidence>
<dbReference type="InterPro" id="IPR022684">
    <property type="entry name" value="Calpain_cysteine_protease"/>
</dbReference>
<dbReference type="InterPro" id="IPR036213">
    <property type="entry name" value="Calpain_III_sf"/>
</dbReference>
<name>A0AAD9UJ35_RIDPI</name>
<dbReference type="CDD" id="cd00044">
    <property type="entry name" value="CysPc"/>
    <property type="match status" value="1"/>
</dbReference>
<feature type="domain" description="EF-hand" evidence="11">
    <location>
        <begin position="552"/>
        <end position="587"/>
    </location>
</feature>
<dbReference type="SUPFAM" id="SSF54001">
    <property type="entry name" value="Cysteine proteinases"/>
    <property type="match status" value="1"/>
</dbReference>
<feature type="domain" description="Calpain catalytic" evidence="10">
    <location>
        <begin position="21"/>
        <end position="268"/>
    </location>
</feature>
<dbReference type="EMBL" id="JAODUO010000057">
    <property type="protein sequence ID" value="KAK2191170.1"/>
    <property type="molecule type" value="Genomic_DNA"/>
</dbReference>
<feature type="active site" evidence="8 9">
    <location>
        <position position="180"/>
    </location>
</feature>
<evidence type="ECO:0000256" key="5">
    <source>
        <dbReference type="ARBA" id="ARBA00022801"/>
    </source>
</evidence>
<dbReference type="InterPro" id="IPR011992">
    <property type="entry name" value="EF-hand-dom_pair"/>
</dbReference>
<dbReference type="PANTHER" id="PTHR10183">
    <property type="entry name" value="CALPAIN"/>
    <property type="match status" value="1"/>
</dbReference>
<keyword evidence="6 9" id="KW-0788">Thiol protease</keyword>
<dbReference type="AlphaFoldDB" id="A0AAD9UJ35"/>
<gene>
    <name evidence="12" type="ORF">NP493_57g01029</name>
</gene>
<dbReference type="InterPro" id="IPR022683">
    <property type="entry name" value="Calpain_III"/>
</dbReference>
<evidence type="ECO:0000256" key="9">
    <source>
        <dbReference type="PROSITE-ProRule" id="PRU00239"/>
    </source>
</evidence>
<evidence type="ECO:0000313" key="13">
    <source>
        <dbReference type="Proteomes" id="UP001209878"/>
    </source>
</evidence>
<protein>
    <submittedName>
        <fullName evidence="12">Uncharacterized protein</fullName>
    </submittedName>
</protein>
<comment type="similarity">
    <text evidence="1">Belongs to the peptidase C2 family.</text>
</comment>
<dbReference type="PROSITE" id="PS50203">
    <property type="entry name" value="CALPAIN_CAT"/>
    <property type="match status" value="1"/>
</dbReference>
<dbReference type="FunFam" id="2.60.120.380:FF:000001">
    <property type="entry name" value="Calpain-1 catalytic subunit"/>
    <property type="match status" value="1"/>
</dbReference>
<dbReference type="Pfam" id="PF01067">
    <property type="entry name" value="Calpain_III"/>
    <property type="match status" value="1"/>
</dbReference>
<feature type="active site" evidence="8 9">
    <location>
        <position position="208"/>
    </location>
</feature>
<dbReference type="SMART" id="SM00720">
    <property type="entry name" value="calpain_III"/>
    <property type="match status" value="1"/>
</dbReference>
<dbReference type="GO" id="GO:0006508">
    <property type="term" value="P:proteolysis"/>
    <property type="evidence" value="ECO:0007669"/>
    <property type="project" value="UniProtKB-KW"/>
</dbReference>